<dbReference type="AlphaFoldDB" id="A0A4P9UM09"/>
<name>A0A4P9UM09_METBY</name>
<protein>
    <submittedName>
        <fullName evidence="2">Exosortase system-associated protein, TIGR04073 family</fullName>
    </submittedName>
</protein>
<sequence length="185" mass="20450">MTSSNRTMIPVLLVSFLTAFAPESQAQNTHPRVCGSYGEIVGHKALNAFGNLGGSILELPKNVINTSNQSNVFYGFTGGLFKGIVNMAGRIGVGIADLVTIPLPTKPIAYPLYVWDDFDIDTTYGEAYRLYQCTPQLKPIVQAPEPEPVIEPEPAVYTPQPIETQEVYEDTSRKIDQLFKEEMHK</sequence>
<proteinExistence type="predicted"/>
<feature type="chain" id="PRO_5020750259" evidence="1">
    <location>
        <begin position="27"/>
        <end position="185"/>
    </location>
</feature>
<feature type="signal peptide" evidence="1">
    <location>
        <begin position="1"/>
        <end position="26"/>
    </location>
</feature>
<dbReference type="RefSeq" id="WP_026130176.1">
    <property type="nucleotide sequence ID" value="NZ_CP035467.1"/>
</dbReference>
<dbReference type="InterPro" id="IPR023824">
    <property type="entry name" value="CHP04073_exosortase-affil"/>
</dbReference>
<dbReference type="KEGG" id="mbur:EQU24_03645"/>
<dbReference type="OrthoDB" id="8548499at2"/>
<accession>A0A4P9UM09</accession>
<reference evidence="3" key="1">
    <citation type="journal article" date="2019" name="J. Bacteriol.">
        <title>A Mutagenic Screen Identifies a TonB-Dependent Receptor Required for the Lanthanide Metal Switch in the Type I Methanotroph 'Methylotuvimicrobium buryatense' 5GB1C.</title>
        <authorList>
            <person name="Groom J.D."/>
            <person name="Ford S.M."/>
            <person name="Pesesky M.W."/>
            <person name="Lidstrom M.E."/>
        </authorList>
    </citation>
    <scope>NUCLEOTIDE SEQUENCE [LARGE SCALE GENOMIC DNA]</scope>
    <source>
        <strain evidence="3">5GB1C</strain>
    </source>
</reference>
<keyword evidence="3" id="KW-1185">Reference proteome</keyword>
<evidence type="ECO:0000313" key="3">
    <source>
        <dbReference type="Proteomes" id="UP000305881"/>
    </source>
</evidence>
<dbReference type="EMBL" id="CP035467">
    <property type="protein sequence ID" value="QCW81443.1"/>
    <property type="molecule type" value="Genomic_DNA"/>
</dbReference>
<evidence type="ECO:0000313" key="2">
    <source>
        <dbReference type="EMBL" id="QCW81443.1"/>
    </source>
</evidence>
<dbReference type="NCBIfam" id="TIGR04073">
    <property type="entry name" value="exo_TIGR04073"/>
    <property type="match status" value="1"/>
</dbReference>
<evidence type="ECO:0000256" key="1">
    <source>
        <dbReference type="SAM" id="SignalP"/>
    </source>
</evidence>
<dbReference type="STRING" id="675511.GCA_000341735_02277"/>
<dbReference type="Proteomes" id="UP000305881">
    <property type="component" value="Chromosome"/>
</dbReference>
<gene>
    <name evidence="2" type="ORF">EQU24_03645</name>
</gene>
<keyword evidence="1" id="KW-0732">Signal</keyword>
<organism evidence="2 3">
    <name type="scientific">Methylotuvimicrobium buryatense</name>
    <name type="common">Methylomicrobium buryatense</name>
    <dbReference type="NCBI Taxonomy" id="95641"/>
    <lineage>
        <taxon>Bacteria</taxon>
        <taxon>Pseudomonadati</taxon>
        <taxon>Pseudomonadota</taxon>
        <taxon>Gammaproteobacteria</taxon>
        <taxon>Methylococcales</taxon>
        <taxon>Methylococcaceae</taxon>
        <taxon>Methylotuvimicrobium</taxon>
    </lineage>
</organism>